<evidence type="ECO:0000313" key="2">
    <source>
        <dbReference type="EMBL" id="CRI42192.1"/>
    </source>
</evidence>
<keyword evidence="1" id="KW-1133">Transmembrane helix</keyword>
<sequence>MTKIQCSAQYYRSRPAERAQTPPQPFLARDRADFWERHPRFSACCRVLLFVAWVVLALLFLFVMLLPLAAGSYLLAF</sequence>
<accession>A0A0F7X0T9</accession>
<name>A0A0F7X0T9_CHLPN</name>
<protein>
    <submittedName>
        <fullName evidence="2">Uncharacterized protein</fullName>
    </submittedName>
</protein>
<proteinExistence type="predicted"/>
<reference evidence="2" key="1">
    <citation type="submission" date="2015-05" db="EMBL/GenBank/DDBJ databases">
        <authorList>
            <person name="Rattei Thomas"/>
        </authorList>
    </citation>
    <scope>NUCLEOTIDE SEQUENCE</scope>
    <source>
        <strain evidence="2">DC9</strain>
    </source>
</reference>
<dbReference type="EMBL" id="LN847020">
    <property type="protein sequence ID" value="CRI42192.1"/>
    <property type="molecule type" value="Genomic_DNA"/>
</dbReference>
<gene>
    <name evidence="2" type="ORF">BN1224_DC9_AL_00150</name>
</gene>
<keyword evidence="1" id="KW-0472">Membrane</keyword>
<dbReference type="AlphaFoldDB" id="A0A0F7X0T9"/>
<feature type="transmembrane region" description="Helical" evidence="1">
    <location>
        <begin position="47"/>
        <end position="75"/>
    </location>
</feature>
<evidence type="ECO:0000256" key="1">
    <source>
        <dbReference type="SAM" id="Phobius"/>
    </source>
</evidence>
<keyword evidence="1" id="KW-0812">Transmembrane</keyword>
<organism evidence="2">
    <name type="scientific">Chlamydia pneumoniae</name>
    <name type="common">Chlamydophila pneumoniae</name>
    <dbReference type="NCBI Taxonomy" id="83558"/>
    <lineage>
        <taxon>Bacteria</taxon>
        <taxon>Pseudomonadati</taxon>
        <taxon>Chlamydiota</taxon>
        <taxon>Chlamydiia</taxon>
        <taxon>Chlamydiales</taxon>
        <taxon>Chlamydiaceae</taxon>
        <taxon>Chlamydia/Chlamydophila group</taxon>
        <taxon>Chlamydia</taxon>
    </lineage>
</organism>